<dbReference type="InterPro" id="IPR036249">
    <property type="entry name" value="Thioredoxin-like_sf"/>
</dbReference>
<evidence type="ECO:0000313" key="4">
    <source>
        <dbReference type="Proteomes" id="UP000093226"/>
    </source>
</evidence>
<dbReference type="OrthoDB" id="6120799at2"/>
<dbReference type="RefSeq" id="WP_066327419.1">
    <property type="nucleotide sequence ID" value="NZ_BJVF01000001.1"/>
</dbReference>
<evidence type="ECO:0000313" key="6">
    <source>
        <dbReference type="Proteomes" id="UP000321579"/>
    </source>
</evidence>
<comment type="caution">
    <text evidence="2">The sequence shown here is derived from an EMBL/GenBank/DDBJ whole genome shotgun (WGS) entry which is preliminary data.</text>
</comment>
<organism evidence="2 4">
    <name type="scientific">Flavobacterium glycines</name>
    <dbReference type="NCBI Taxonomy" id="551990"/>
    <lineage>
        <taxon>Bacteria</taxon>
        <taxon>Pseudomonadati</taxon>
        <taxon>Bacteroidota</taxon>
        <taxon>Flavobacteriia</taxon>
        <taxon>Flavobacteriales</taxon>
        <taxon>Flavobacteriaceae</taxon>
        <taxon>Flavobacterium</taxon>
    </lineage>
</organism>
<gene>
    <name evidence="2" type="ORF">FBGL_08175</name>
    <name evidence="1" type="ORF">FGL01_08410</name>
    <name evidence="3" type="ORF">SAMN05192550_0875</name>
</gene>
<reference evidence="4" key="1">
    <citation type="submission" date="2016-03" db="EMBL/GenBank/DDBJ databases">
        <title>Draft genome sequence of Paenibacillus glacialis DSM 22343.</title>
        <authorList>
            <person name="Shin S.-K."/>
            <person name="Yi H."/>
        </authorList>
    </citation>
    <scope>NUCLEOTIDE SEQUENCE [LARGE SCALE GENOMIC DNA]</scope>
    <source>
        <strain evidence="4">NBRC 105008</strain>
    </source>
</reference>
<dbReference type="Proteomes" id="UP000182367">
    <property type="component" value="Unassembled WGS sequence"/>
</dbReference>
<dbReference type="AlphaFoldDB" id="A0A1B9DSG4"/>
<evidence type="ECO:0000313" key="5">
    <source>
        <dbReference type="Proteomes" id="UP000182367"/>
    </source>
</evidence>
<reference evidence="1 6" key="4">
    <citation type="submission" date="2019-07" db="EMBL/GenBank/DDBJ databases">
        <title>Whole genome shotgun sequence of Flavobacterium glycines NBRC 105008.</title>
        <authorList>
            <person name="Hosoyama A."/>
            <person name="Uohara A."/>
            <person name="Ohji S."/>
            <person name="Ichikawa N."/>
        </authorList>
    </citation>
    <scope>NUCLEOTIDE SEQUENCE [LARGE SCALE GENOMIC DNA]</scope>
    <source>
        <strain evidence="1 6">NBRC 105008</strain>
    </source>
</reference>
<keyword evidence="5" id="KW-1185">Reference proteome</keyword>
<reference evidence="2" key="2">
    <citation type="submission" date="2016-03" db="EMBL/GenBank/DDBJ databases">
        <authorList>
            <person name="Ploux O."/>
        </authorList>
    </citation>
    <scope>NUCLEOTIDE SEQUENCE</scope>
    <source>
        <strain evidence="2">NBRC 105008</strain>
    </source>
</reference>
<proteinExistence type="predicted"/>
<dbReference type="EMBL" id="LVEO01000013">
    <property type="protein sequence ID" value="OCB72605.1"/>
    <property type="molecule type" value="Genomic_DNA"/>
</dbReference>
<sequence>MTTSITKALLYNYTYPEYRKLVADLLKEGKSTGEEQSEDLTHYSYLNDTRMNRLDKTIKVSEENSIQLKSLQNEFTWLVISEGWCGDAAQLLPVFNKMSQLSEEKIELKIVLRDENLDLMDCFLTQNARAIPKLIVVDKETSAVLAHWGPRPKAATDLILNYKKEHGIIDEAIKTELQLWYLHDKGNATQEEIIEMMLALDQELSEKKYFAKVKLG</sequence>
<evidence type="ECO:0000313" key="2">
    <source>
        <dbReference type="EMBL" id="OCB72605.1"/>
    </source>
</evidence>
<dbReference type="SUPFAM" id="SSF52833">
    <property type="entry name" value="Thioredoxin-like"/>
    <property type="match status" value="1"/>
</dbReference>
<dbReference type="Proteomes" id="UP000093226">
    <property type="component" value="Unassembled WGS sequence"/>
</dbReference>
<dbReference type="STRING" id="551990.SAMN05192550_0875"/>
<dbReference type="EMBL" id="FNEO01000001">
    <property type="protein sequence ID" value="SDI81377.1"/>
    <property type="molecule type" value="Genomic_DNA"/>
</dbReference>
<dbReference type="EMBL" id="BJVF01000001">
    <property type="protein sequence ID" value="GEL10102.1"/>
    <property type="molecule type" value="Genomic_DNA"/>
</dbReference>
<name>A0A1B9DSG4_9FLAO</name>
<reference evidence="3 5" key="3">
    <citation type="submission" date="2016-10" db="EMBL/GenBank/DDBJ databases">
        <authorList>
            <person name="Varghese N."/>
            <person name="Submissions S."/>
        </authorList>
    </citation>
    <scope>NUCLEOTIDE SEQUENCE [LARGE SCALE GENOMIC DNA]</scope>
    <source>
        <strain evidence="3 5">Gm-149</strain>
    </source>
</reference>
<protein>
    <submittedName>
        <fullName evidence="2">Thioredoxin</fullName>
    </submittedName>
</protein>
<evidence type="ECO:0000313" key="1">
    <source>
        <dbReference type="EMBL" id="GEL10102.1"/>
    </source>
</evidence>
<dbReference type="Gene3D" id="3.40.30.10">
    <property type="entry name" value="Glutaredoxin"/>
    <property type="match status" value="1"/>
</dbReference>
<accession>A0A1B9DSG4</accession>
<evidence type="ECO:0000313" key="3">
    <source>
        <dbReference type="EMBL" id="SDI81377.1"/>
    </source>
</evidence>
<dbReference type="Proteomes" id="UP000321579">
    <property type="component" value="Unassembled WGS sequence"/>
</dbReference>
<dbReference type="Pfam" id="PF14595">
    <property type="entry name" value="Thioredoxin_9"/>
    <property type="match status" value="1"/>
</dbReference>